<reference evidence="15 16" key="1">
    <citation type="journal article" date="2009" name="Appl. Environ. Microbiol.">
        <title>Three genomes from the phylum Acidobacteria provide insight into the lifestyles of these microorganisms in soils.</title>
        <authorList>
            <person name="Ward N.L."/>
            <person name="Challacombe J.F."/>
            <person name="Janssen P.H."/>
            <person name="Henrissat B."/>
            <person name="Coutinho P.M."/>
            <person name="Wu M."/>
            <person name="Xie G."/>
            <person name="Haft D.H."/>
            <person name="Sait M."/>
            <person name="Badger J."/>
            <person name="Barabote R.D."/>
            <person name="Bradley B."/>
            <person name="Brettin T.S."/>
            <person name="Brinkac L.M."/>
            <person name="Bruce D."/>
            <person name="Creasy T."/>
            <person name="Daugherty S.C."/>
            <person name="Davidsen T.M."/>
            <person name="DeBoy R.T."/>
            <person name="Detter J.C."/>
            <person name="Dodson R.J."/>
            <person name="Durkin A.S."/>
            <person name="Ganapathy A."/>
            <person name="Gwinn-Giglio M."/>
            <person name="Han C.S."/>
            <person name="Khouri H."/>
            <person name="Kiss H."/>
            <person name="Kothari S.P."/>
            <person name="Madupu R."/>
            <person name="Nelson K.E."/>
            <person name="Nelson W.C."/>
            <person name="Paulsen I."/>
            <person name="Penn K."/>
            <person name="Ren Q."/>
            <person name="Rosovitz M.J."/>
            <person name="Selengut J.D."/>
            <person name="Shrivastava S."/>
            <person name="Sullivan S.A."/>
            <person name="Tapia R."/>
            <person name="Thompson L.S."/>
            <person name="Watkins K.L."/>
            <person name="Yang Q."/>
            <person name="Yu C."/>
            <person name="Zafar N."/>
            <person name="Zhou L."/>
            <person name="Kuske C.R."/>
        </authorList>
    </citation>
    <scope>NUCLEOTIDE SEQUENCE [LARGE SCALE GENOMIC DNA]</scope>
    <source>
        <strain evidence="15 16">Ellin345</strain>
    </source>
</reference>
<dbReference type="EMBL" id="CP000360">
    <property type="protein sequence ID" value="ABF42859.1"/>
    <property type="molecule type" value="Genomic_DNA"/>
</dbReference>
<proteinExistence type="inferred from homology"/>
<evidence type="ECO:0000256" key="3">
    <source>
        <dbReference type="ARBA" id="ARBA00007931"/>
    </source>
</evidence>
<comment type="similarity">
    <text evidence="3">Belongs to the peptidase M50B family.</text>
</comment>
<feature type="transmembrane region" description="Helical" evidence="13">
    <location>
        <begin position="133"/>
        <end position="154"/>
    </location>
</feature>
<dbReference type="OrthoDB" id="9800627at2"/>
<dbReference type="STRING" id="204669.Acid345_3859"/>
<keyword evidence="4" id="KW-1003">Cell membrane</keyword>
<evidence type="ECO:0000256" key="2">
    <source>
        <dbReference type="ARBA" id="ARBA00004651"/>
    </source>
</evidence>
<gene>
    <name evidence="15" type="ordered locus">Acid345_3859</name>
</gene>
<sequence>MSFNPAEIFFQMVAFLFAISLHEAAHAWTADRCGDPTAKMLGRITLNPLRHIDPIGSLVLPIIGLISHIGFIGWARPTPVEPRNFRRPVRDDILVTLAGPASNLFLVIVFGFLLKGLVIFARTHQIPESMEPLLYLSEAVVFINILLFVFNLLPIPPLDGSHVVRHFLSPDAQRVYDRVGTYGLMLFFIASWYFNILGVLIHPLNVAFQRIFLT</sequence>
<dbReference type="GO" id="GO:0006508">
    <property type="term" value="P:proteolysis"/>
    <property type="evidence" value="ECO:0007669"/>
    <property type="project" value="UniProtKB-KW"/>
</dbReference>
<keyword evidence="12 13" id="KW-0472">Membrane</keyword>
<keyword evidence="7" id="KW-0479">Metal-binding</keyword>
<feature type="transmembrane region" description="Helical" evidence="13">
    <location>
        <begin position="93"/>
        <end position="113"/>
    </location>
</feature>
<evidence type="ECO:0000313" key="16">
    <source>
        <dbReference type="Proteomes" id="UP000002432"/>
    </source>
</evidence>
<accession>Q1IJU1</accession>
<keyword evidence="9" id="KW-0862">Zinc</keyword>
<dbReference type="EnsemblBacteria" id="ABF42859">
    <property type="protein sequence ID" value="ABF42859"/>
    <property type="gene ID" value="Acid345_3859"/>
</dbReference>
<evidence type="ECO:0000256" key="1">
    <source>
        <dbReference type="ARBA" id="ARBA00001947"/>
    </source>
</evidence>
<evidence type="ECO:0000256" key="10">
    <source>
        <dbReference type="ARBA" id="ARBA00022989"/>
    </source>
</evidence>
<feature type="transmembrane region" description="Helical" evidence="13">
    <location>
        <begin position="51"/>
        <end position="72"/>
    </location>
</feature>
<dbReference type="Proteomes" id="UP000002432">
    <property type="component" value="Chromosome"/>
</dbReference>
<keyword evidence="16" id="KW-1185">Reference proteome</keyword>
<dbReference type="PANTHER" id="PTHR35864:SF1">
    <property type="entry name" value="ZINC METALLOPROTEASE YWHC-RELATED"/>
    <property type="match status" value="1"/>
</dbReference>
<comment type="cofactor">
    <cofactor evidence="1">
        <name>Zn(2+)</name>
        <dbReference type="ChEBI" id="CHEBI:29105"/>
    </cofactor>
</comment>
<evidence type="ECO:0000256" key="5">
    <source>
        <dbReference type="ARBA" id="ARBA00022670"/>
    </source>
</evidence>
<dbReference type="PANTHER" id="PTHR35864">
    <property type="entry name" value="ZINC METALLOPROTEASE MJ0611-RELATED"/>
    <property type="match status" value="1"/>
</dbReference>
<comment type="subcellular location">
    <subcellularLocation>
        <location evidence="2">Cell membrane</location>
        <topology evidence="2">Multi-pass membrane protein</topology>
    </subcellularLocation>
</comment>
<protein>
    <submittedName>
        <fullName evidence="15">Peptidase M50</fullName>
    </submittedName>
</protein>
<keyword evidence="6 13" id="KW-0812">Transmembrane</keyword>
<evidence type="ECO:0000256" key="8">
    <source>
        <dbReference type="ARBA" id="ARBA00022801"/>
    </source>
</evidence>
<feature type="transmembrane region" description="Helical" evidence="13">
    <location>
        <begin position="175"/>
        <end position="194"/>
    </location>
</feature>
<feature type="domain" description="Peptidase M50" evidence="14">
    <location>
        <begin position="134"/>
        <end position="174"/>
    </location>
</feature>
<evidence type="ECO:0000259" key="14">
    <source>
        <dbReference type="Pfam" id="PF02163"/>
    </source>
</evidence>
<evidence type="ECO:0000313" key="15">
    <source>
        <dbReference type="EMBL" id="ABF42859.1"/>
    </source>
</evidence>
<dbReference type="KEGG" id="aba:Acid345_3859"/>
<dbReference type="CDD" id="cd06158">
    <property type="entry name" value="S2P-M50_like_1"/>
    <property type="match status" value="1"/>
</dbReference>
<evidence type="ECO:0000256" key="6">
    <source>
        <dbReference type="ARBA" id="ARBA00022692"/>
    </source>
</evidence>
<dbReference type="GO" id="GO:0005886">
    <property type="term" value="C:plasma membrane"/>
    <property type="evidence" value="ECO:0007669"/>
    <property type="project" value="UniProtKB-SubCell"/>
</dbReference>
<keyword evidence="10 13" id="KW-1133">Transmembrane helix</keyword>
<name>Q1IJU1_KORVE</name>
<keyword evidence="8" id="KW-0378">Hydrolase</keyword>
<evidence type="ECO:0000256" key="9">
    <source>
        <dbReference type="ARBA" id="ARBA00022833"/>
    </source>
</evidence>
<organism evidence="15 16">
    <name type="scientific">Koribacter versatilis (strain Ellin345)</name>
    <dbReference type="NCBI Taxonomy" id="204669"/>
    <lineage>
        <taxon>Bacteria</taxon>
        <taxon>Pseudomonadati</taxon>
        <taxon>Acidobacteriota</taxon>
        <taxon>Terriglobia</taxon>
        <taxon>Terriglobales</taxon>
        <taxon>Candidatus Korobacteraceae</taxon>
        <taxon>Candidatus Korobacter</taxon>
    </lineage>
</organism>
<dbReference type="AlphaFoldDB" id="Q1IJU1"/>
<dbReference type="InterPro" id="IPR044537">
    <property type="entry name" value="Rip2-like"/>
</dbReference>
<evidence type="ECO:0000256" key="4">
    <source>
        <dbReference type="ARBA" id="ARBA00022475"/>
    </source>
</evidence>
<dbReference type="HOGENOM" id="CLU_086979_0_0_0"/>
<evidence type="ECO:0000256" key="7">
    <source>
        <dbReference type="ARBA" id="ARBA00022723"/>
    </source>
</evidence>
<evidence type="ECO:0000256" key="12">
    <source>
        <dbReference type="ARBA" id="ARBA00023136"/>
    </source>
</evidence>
<dbReference type="InterPro" id="IPR008915">
    <property type="entry name" value="Peptidase_M50"/>
</dbReference>
<dbReference type="Pfam" id="PF02163">
    <property type="entry name" value="Peptidase_M50"/>
    <property type="match status" value="1"/>
</dbReference>
<dbReference type="RefSeq" id="WP_011524658.1">
    <property type="nucleotide sequence ID" value="NC_008009.1"/>
</dbReference>
<evidence type="ECO:0000256" key="13">
    <source>
        <dbReference type="SAM" id="Phobius"/>
    </source>
</evidence>
<keyword evidence="5" id="KW-0645">Protease</keyword>
<dbReference type="InterPro" id="IPR052348">
    <property type="entry name" value="Metallopeptidase_M50B"/>
</dbReference>
<dbReference type="GO" id="GO:0046872">
    <property type="term" value="F:metal ion binding"/>
    <property type="evidence" value="ECO:0007669"/>
    <property type="project" value="UniProtKB-KW"/>
</dbReference>
<evidence type="ECO:0000256" key="11">
    <source>
        <dbReference type="ARBA" id="ARBA00023049"/>
    </source>
</evidence>
<keyword evidence="11" id="KW-0482">Metalloprotease</keyword>
<dbReference type="GO" id="GO:0008237">
    <property type="term" value="F:metallopeptidase activity"/>
    <property type="evidence" value="ECO:0007669"/>
    <property type="project" value="UniProtKB-KW"/>
</dbReference>
<dbReference type="eggNOG" id="COG1994">
    <property type="taxonomic scope" value="Bacteria"/>
</dbReference>